<keyword evidence="2" id="KW-1185">Reference proteome</keyword>
<evidence type="ECO:0000313" key="2">
    <source>
        <dbReference type="Proteomes" id="UP001482620"/>
    </source>
</evidence>
<sequence length="116" mass="13613">MIHLIQKSFTPRIHILRACFDLRSNFIIMIINENSSTFPLTTPNITVDGPTLVVQTQRRTEFLRCFDIFLWSRESFRLESVLRNQRMTHVLTVAVRVCFVQPGHDWADKLAPTRLQ</sequence>
<name>A0ABV0VBI1_9TELE</name>
<dbReference type="EMBL" id="JAHRIQ010099182">
    <property type="protein sequence ID" value="MEQ2253693.1"/>
    <property type="molecule type" value="Genomic_DNA"/>
</dbReference>
<organism evidence="1 2">
    <name type="scientific">Ilyodon furcidens</name>
    <name type="common">goldbreast splitfin</name>
    <dbReference type="NCBI Taxonomy" id="33524"/>
    <lineage>
        <taxon>Eukaryota</taxon>
        <taxon>Metazoa</taxon>
        <taxon>Chordata</taxon>
        <taxon>Craniata</taxon>
        <taxon>Vertebrata</taxon>
        <taxon>Euteleostomi</taxon>
        <taxon>Actinopterygii</taxon>
        <taxon>Neopterygii</taxon>
        <taxon>Teleostei</taxon>
        <taxon>Neoteleostei</taxon>
        <taxon>Acanthomorphata</taxon>
        <taxon>Ovalentaria</taxon>
        <taxon>Atherinomorphae</taxon>
        <taxon>Cyprinodontiformes</taxon>
        <taxon>Goodeidae</taxon>
        <taxon>Ilyodon</taxon>
    </lineage>
</organism>
<evidence type="ECO:0000313" key="1">
    <source>
        <dbReference type="EMBL" id="MEQ2253693.1"/>
    </source>
</evidence>
<proteinExistence type="predicted"/>
<accession>A0ABV0VBI1</accession>
<comment type="caution">
    <text evidence="1">The sequence shown here is derived from an EMBL/GenBank/DDBJ whole genome shotgun (WGS) entry which is preliminary data.</text>
</comment>
<protein>
    <submittedName>
        <fullName evidence="1">Uncharacterized protein</fullName>
    </submittedName>
</protein>
<reference evidence="1 2" key="1">
    <citation type="submission" date="2021-06" db="EMBL/GenBank/DDBJ databases">
        <authorList>
            <person name="Palmer J.M."/>
        </authorList>
    </citation>
    <scope>NUCLEOTIDE SEQUENCE [LARGE SCALE GENOMIC DNA]</scope>
    <source>
        <strain evidence="2">if_2019</strain>
        <tissue evidence="1">Muscle</tissue>
    </source>
</reference>
<dbReference type="Proteomes" id="UP001482620">
    <property type="component" value="Unassembled WGS sequence"/>
</dbReference>
<gene>
    <name evidence="1" type="ORF">ILYODFUR_035007</name>
</gene>